<name>J3ZGN4_9POLY</name>
<dbReference type="GO" id="GO:0016787">
    <property type="term" value="F:hydrolase activity"/>
    <property type="evidence" value="ECO:0007669"/>
    <property type="project" value="UniProtKB-KW"/>
</dbReference>
<keyword evidence="26" id="KW-1096">Inhibition of host JAK1 by virus</keyword>
<feature type="compositionally biased region" description="Low complexity" evidence="34">
    <location>
        <begin position="136"/>
        <end position="146"/>
    </location>
</feature>
<evidence type="ECO:0000256" key="2">
    <source>
        <dbReference type="ARBA" id="ARBA00004147"/>
    </source>
</evidence>
<evidence type="ECO:0000259" key="36">
    <source>
        <dbReference type="PROSITE" id="PS51287"/>
    </source>
</evidence>
<evidence type="ECO:0000256" key="24">
    <source>
        <dbReference type="ARBA" id="ARBA00023280"/>
    </source>
</evidence>
<evidence type="ECO:0000256" key="1">
    <source>
        <dbReference type="ARBA" id="ARBA00001946"/>
    </source>
</evidence>
<keyword evidence="13 33" id="KW-0863">Zinc-finger</keyword>
<evidence type="ECO:0000256" key="6">
    <source>
        <dbReference type="ARBA" id="ARBA00022553"/>
    </source>
</evidence>
<dbReference type="GO" id="GO:0039645">
    <property type="term" value="P:symbiont-mediated perturbation of host cell cycle G1/S transition checkpoint"/>
    <property type="evidence" value="ECO:0007669"/>
    <property type="project" value="UniProtKB-KW"/>
</dbReference>
<evidence type="ECO:0000256" key="15">
    <source>
        <dbReference type="ARBA" id="ARBA00022806"/>
    </source>
</evidence>
<keyword evidence="14" id="KW-0378">Hydrolase</keyword>
<comment type="cofactor">
    <cofactor evidence="1">
        <name>Mg(2+)</name>
        <dbReference type="ChEBI" id="CHEBI:18420"/>
    </cofactor>
</comment>
<evidence type="ECO:0000313" key="39">
    <source>
        <dbReference type="Proteomes" id="UP000165035"/>
    </source>
</evidence>
<accession>J3ZGN4</accession>
<dbReference type="SMART" id="SM00271">
    <property type="entry name" value="DnaJ"/>
    <property type="match status" value="1"/>
</dbReference>
<organism evidence="38 39">
    <name type="scientific">Alphapolyomavirus sturnirae</name>
    <dbReference type="NCBI Taxonomy" id="1606500"/>
    <lineage>
        <taxon>Viruses</taxon>
        <taxon>Monodnaviria</taxon>
        <taxon>Shotokuvirae</taxon>
        <taxon>Cossaviricota</taxon>
        <taxon>Papovaviricetes</taxon>
        <taxon>Sepolyvirales</taxon>
        <taxon>Polyomaviridae</taxon>
        <taxon>Alphapolyomavirus</taxon>
    </lineage>
</organism>
<proteinExistence type="predicted"/>
<evidence type="ECO:0000256" key="8">
    <source>
        <dbReference type="ARBA" id="ARBA00022581"/>
    </source>
</evidence>
<keyword evidence="9" id="KW-1090">Inhibition of host innate immune response by virus</keyword>
<keyword evidence="11" id="KW-0479">Metal-binding</keyword>
<evidence type="ECO:0000313" key="38">
    <source>
        <dbReference type="EMBL" id="AFP94191.1"/>
    </source>
</evidence>
<feature type="domain" description="T-ag OBD" evidence="36">
    <location>
        <begin position="225"/>
        <end position="342"/>
    </location>
</feature>
<evidence type="ECO:0000256" key="14">
    <source>
        <dbReference type="ARBA" id="ARBA00022801"/>
    </source>
</evidence>
<evidence type="ECO:0000256" key="9">
    <source>
        <dbReference type="ARBA" id="ARBA00022632"/>
    </source>
</evidence>
<dbReference type="Gene3D" id="3.40.1310.20">
    <property type="match status" value="1"/>
</dbReference>
<evidence type="ECO:0000256" key="4">
    <source>
        <dbReference type="ARBA" id="ARBA00022504"/>
    </source>
</evidence>
<evidence type="ECO:0000256" key="13">
    <source>
        <dbReference type="ARBA" id="ARBA00022771"/>
    </source>
</evidence>
<dbReference type="GO" id="GO:0008270">
    <property type="term" value="F:zinc ion binding"/>
    <property type="evidence" value="ECO:0007669"/>
    <property type="project" value="UniProtKB-KW"/>
</dbReference>
<dbReference type="GO" id="GO:0005524">
    <property type="term" value="F:ATP binding"/>
    <property type="evidence" value="ECO:0007669"/>
    <property type="project" value="UniProtKB-KW"/>
</dbReference>
<keyword evidence="19" id="KW-0460">Magnesium</keyword>
<keyword evidence="16" id="KW-1114">Inhibition of host interferon signaling pathway by virus</keyword>
<dbReference type="GO" id="GO:0003688">
    <property type="term" value="F:DNA replication origin binding"/>
    <property type="evidence" value="ECO:0007669"/>
    <property type="project" value="InterPro"/>
</dbReference>
<dbReference type="Gene3D" id="1.20.1050.70">
    <property type="entry name" value="Large T antigen, SV40, domain 3"/>
    <property type="match status" value="1"/>
</dbReference>
<comment type="subcellular location">
    <subcellularLocation>
        <location evidence="2">Host nucleus</location>
    </subcellularLocation>
</comment>
<keyword evidence="24" id="KW-0899">Viral immunoevasion</keyword>
<dbReference type="PROSITE" id="PS51341">
    <property type="entry name" value="ZF_LTAG_D1"/>
    <property type="match status" value="1"/>
</dbReference>
<dbReference type="SUPFAM" id="SSF55464">
    <property type="entry name" value="Origin of replication-binding domain, RBD-like"/>
    <property type="match status" value="1"/>
</dbReference>
<keyword evidence="8" id="KW-0945">Host-virus interaction</keyword>
<dbReference type="InterPro" id="IPR037102">
    <property type="entry name" value="Znf_lg_T-Ag_D1_dom_sf"/>
</dbReference>
<evidence type="ECO:0000256" key="20">
    <source>
        <dbReference type="ARBA" id="ARBA00022990"/>
    </source>
</evidence>
<keyword evidence="5" id="KW-0244">Early protein</keyword>
<evidence type="ECO:0000256" key="23">
    <source>
        <dbReference type="ARBA" id="ARBA00023258"/>
    </source>
</evidence>
<evidence type="ECO:0000259" key="37">
    <source>
        <dbReference type="PROSITE" id="PS51341"/>
    </source>
</evidence>
<evidence type="ECO:0000256" key="34">
    <source>
        <dbReference type="SAM" id="MobiDB-lite"/>
    </source>
</evidence>
<feature type="region of interest" description="Disordered" evidence="34">
    <location>
        <begin position="99"/>
        <end position="221"/>
    </location>
</feature>
<keyword evidence="23" id="KW-0922">Interferon antiviral system evasion</keyword>
<evidence type="ECO:0000256" key="25">
    <source>
        <dbReference type="ARBA" id="ARBA00023309"/>
    </source>
</evidence>
<dbReference type="SUPFAM" id="SSF52540">
    <property type="entry name" value="P-loop containing nucleoside triphosphate hydrolases"/>
    <property type="match status" value="1"/>
</dbReference>
<dbReference type="KEGG" id="vg:37618648"/>
<comment type="catalytic activity">
    <reaction evidence="28">
        <text>Couples ATP hydrolysis with the unwinding of duplex DNA by translocating in the 3'-5' direction.</text>
        <dbReference type="EC" id="5.6.2.4"/>
    </reaction>
</comment>
<dbReference type="EMBL" id="JQ958888">
    <property type="protein sequence ID" value="AFP94191.1"/>
    <property type="molecule type" value="Genomic_DNA"/>
</dbReference>
<dbReference type="Pfam" id="PF02217">
    <property type="entry name" value="T_Ag_DNA_bind"/>
    <property type="match status" value="1"/>
</dbReference>
<feature type="DNA-binding region" description="T-ag OBD" evidence="32">
    <location>
        <begin position="225"/>
        <end position="342"/>
    </location>
</feature>
<evidence type="ECO:0000256" key="26">
    <source>
        <dbReference type="ARBA" id="ARBA00023318"/>
    </source>
</evidence>
<keyword evidence="25" id="KW-1078">G1/S host cell cycle checkpoint dysregulation by virus</keyword>
<sequence length="712" mass="80143">MDKVLRKKEKKMLLSLLELNSNCFSNFPLMKQAYKRASKKLHPDKGGNNEKMMMLNSLWQKYQEGIIELRNTQVFSDAYGTPSFQSRYREWASTVFTNEGTSEGPDLHCHEPPVSSSSEDEERGAQAEPESSGYNSASFSAPFSSTPYPPSSPTQENAPSPRSESPDTQSYADSSGTGGAEDIPSPERRSGGENVDGSYSGSQASFASTPPKEKTKNLNSPSDIPSCLSDFVSHAVFSNKTVNSFLVYTTLEKALLLYDKVDKLKVEFKSVHKGEEETGEGFLFMLCNTKHRLSAIRNFCSQFCTVSFVICKIVLKPLDCYKCICNNPFQEIKGNKLLLSTHFDDGKEDGCNWNKVTEFAVEADIDDPLLILAHYLDFACVPPCIKCTKLKTKAHEFHEAHYQNALLFAKSKTQKSICNQASDVVLAKRRLLLAESTREELLHSFFEKQLEKLRKLEEMELINYMAGVAWYACLFEQFDEVLYNILKMFTENVPKQRNVLFRGPVNTGKTTLAAALMDLVQGKSLNVNCPADKLNFELGCAIDRFAVVFEDVKGQNILNKKLQPGQGISNLDSMRDYLDGAVPVNLEKKHVNKRSQIFPPCICTMNEYLLPETLYVRFHMKLNFTPKPNLQAALGKTPCLLADRILQKGLTLFILLLWYFPSNKFTASLKEEVATWKTIVQQTVSYEMFCKMLENVEVGESPLTGIVEDDDQ</sequence>
<evidence type="ECO:0000256" key="22">
    <source>
        <dbReference type="ARBA" id="ARBA00023235"/>
    </source>
</evidence>
<evidence type="ECO:0000256" key="18">
    <source>
        <dbReference type="ARBA" id="ARBA00022840"/>
    </source>
</evidence>
<evidence type="ECO:0000256" key="11">
    <source>
        <dbReference type="ARBA" id="ARBA00022723"/>
    </source>
</evidence>
<keyword evidence="10" id="KW-0235">DNA replication</keyword>
<evidence type="ECO:0000256" key="32">
    <source>
        <dbReference type="PROSITE-ProRule" id="PRU00620"/>
    </source>
</evidence>
<keyword evidence="20" id="KW-0007">Acetylation</keyword>
<evidence type="ECO:0000256" key="29">
    <source>
        <dbReference type="ARBA" id="ARBA00034808"/>
    </source>
</evidence>
<dbReference type="GO" id="GO:0042025">
    <property type="term" value="C:host cell nucleus"/>
    <property type="evidence" value="ECO:0007669"/>
    <property type="project" value="UniProtKB-SubCell"/>
</dbReference>
<keyword evidence="18" id="KW-0067">ATP-binding</keyword>
<feature type="domain" description="T-ag D1-type" evidence="37">
    <location>
        <begin position="348"/>
        <end position="438"/>
    </location>
</feature>
<dbReference type="InterPro" id="IPR010932">
    <property type="entry name" value="Lg_T_Ag_Polyomavir_C"/>
</dbReference>
<keyword evidence="4" id="KW-1121">Modulation of host cell cycle by virus</keyword>
<dbReference type="RefSeq" id="YP_009507660.1">
    <property type="nucleotide sequence ID" value="NC_038557.1"/>
</dbReference>
<dbReference type="Proteomes" id="UP000165035">
    <property type="component" value="Segment"/>
</dbReference>
<keyword evidence="15" id="KW-0347">Helicase</keyword>
<evidence type="ECO:0000256" key="28">
    <source>
        <dbReference type="ARBA" id="ARBA00034617"/>
    </source>
</evidence>
<evidence type="ECO:0000256" key="17">
    <source>
        <dbReference type="ARBA" id="ARBA00022833"/>
    </source>
</evidence>
<dbReference type="EC" id="5.6.2.4" evidence="29"/>
<evidence type="ECO:0000256" key="31">
    <source>
        <dbReference type="ARBA" id="ARBA00048988"/>
    </source>
</evidence>
<dbReference type="Gene3D" id="3.40.50.300">
    <property type="entry name" value="P-loop containing nucleotide triphosphate hydrolases"/>
    <property type="match status" value="1"/>
</dbReference>
<reference evidence="38 39" key="1">
    <citation type="journal article" date="2012" name="J. Gen. Virol.">
        <title>Novel polyomaviruses in South American bats and their relationship to other members of the family Polyomaviridae.</title>
        <authorList>
            <person name="Fagrouch Z."/>
            <person name="Sarwari R."/>
            <person name="Lavergne A."/>
            <person name="Delaval M."/>
            <person name="de Thoisy B."/>
            <person name="Lacoste V."/>
            <person name="Verschoor E.J."/>
        </authorList>
    </citation>
    <scope>NUCLEOTIDE SEQUENCE [LARGE SCALE GENOMIC DNA]</scope>
    <source>
        <strain evidence="38">B0454</strain>
    </source>
</reference>
<keyword evidence="22" id="KW-0413">Isomerase</keyword>
<evidence type="ECO:0000256" key="7">
    <source>
        <dbReference type="ARBA" id="ARBA00022562"/>
    </source>
</evidence>
<dbReference type="InterPro" id="IPR014015">
    <property type="entry name" value="Helicase_SF3_DNA-vir"/>
</dbReference>
<dbReference type="PROSITE" id="PS51206">
    <property type="entry name" value="SF3_HELICASE_1"/>
    <property type="match status" value="1"/>
</dbReference>
<evidence type="ECO:0000256" key="10">
    <source>
        <dbReference type="ARBA" id="ARBA00022705"/>
    </source>
</evidence>
<protein>
    <recommendedName>
        <fullName evidence="3">Large T antigen</fullName>
        <ecNumber evidence="29">5.6.2.4</ecNumber>
    </recommendedName>
    <alternativeName>
        <fullName evidence="30">DNA 3'-5' helicase large T antigen</fullName>
    </alternativeName>
</protein>
<evidence type="ECO:0000259" key="35">
    <source>
        <dbReference type="PROSITE" id="PS51206"/>
    </source>
</evidence>
<keyword evidence="6" id="KW-0597">Phosphoprotein</keyword>
<dbReference type="PIRSF" id="PIRSF003368">
    <property type="entry name" value="Large_T_antigen_polyomaV"/>
    <property type="match status" value="1"/>
</dbReference>
<dbReference type="Gene3D" id="1.10.287.110">
    <property type="entry name" value="DnaJ domain"/>
    <property type="match status" value="1"/>
</dbReference>
<comment type="catalytic activity">
    <reaction evidence="31">
        <text>ATP + H2O = ADP + phosphate + H(+)</text>
        <dbReference type="Rhea" id="RHEA:13065"/>
        <dbReference type="ChEBI" id="CHEBI:15377"/>
        <dbReference type="ChEBI" id="CHEBI:15378"/>
        <dbReference type="ChEBI" id="CHEBI:30616"/>
        <dbReference type="ChEBI" id="CHEBI:43474"/>
        <dbReference type="ChEBI" id="CHEBI:456216"/>
        <dbReference type="EC" id="5.6.2.4"/>
    </reaction>
</comment>
<dbReference type="SMART" id="SM00382">
    <property type="entry name" value="AAA"/>
    <property type="match status" value="1"/>
</dbReference>
<evidence type="ECO:0000256" key="27">
    <source>
        <dbReference type="ARBA" id="ARBA00026077"/>
    </source>
</evidence>
<keyword evidence="21 32" id="KW-0238">DNA-binding</keyword>
<dbReference type="PROSITE" id="PS51287">
    <property type="entry name" value="T_AG_OBD"/>
    <property type="match status" value="1"/>
</dbReference>
<keyword evidence="39" id="KW-1185">Reference proteome</keyword>
<dbReference type="InterPro" id="IPR003593">
    <property type="entry name" value="AAA+_ATPase"/>
</dbReference>
<dbReference type="OrthoDB" id="14669at10239"/>
<dbReference type="Pfam" id="PF06431">
    <property type="entry name" value="Polyoma_lg_T_C"/>
    <property type="match status" value="1"/>
</dbReference>
<evidence type="ECO:0000256" key="12">
    <source>
        <dbReference type="ARBA" id="ARBA00022741"/>
    </source>
</evidence>
<feature type="compositionally biased region" description="Polar residues" evidence="34">
    <location>
        <begin position="155"/>
        <end position="175"/>
    </location>
</feature>
<evidence type="ECO:0000256" key="21">
    <source>
        <dbReference type="ARBA" id="ARBA00023125"/>
    </source>
</evidence>
<dbReference type="SUPFAM" id="SSF46565">
    <property type="entry name" value="Chaperone J-domain"/>
    <property type="match status" value="1"/>
</dbReference>
<dbReference type="InterPro" id="IPR016392">
    <property type="entry name" value="Lg_T_Ag_polyomavir"/>
</dbReference>
<dbReference type="InterPro" id="IPR017910">
    <property type="entry name" value="Znf_lg_T-Ag_D1-typ"/>
</dbReference>
<dbReference type="GeneID" id="37618648"/>
<keyword evidence="17" id="KW-0862">Zinc</keyword>
<evidence type="ECO:0000256" key="3">
    <source>
        <dbReference type="ARBA" id="ARBA00018805"/>
    </source>
</evidence>
<evidence type="ECO:0000256" key="5">
    <source>
        <dbReference type="ARBA" id="ARBA00022518"/>
    </source>
</evidence>
<dbReference type="GO" id="GO:0052170">
    <property type="term" value="P:symbiont-mediated suppression of host innate immune response"/>
    <property type="evidence" value="ECO:0007669"/>
    <property type="project" value="UniProtKB-KW"/>
</dbReference>
<dbReference type="InterPro" id="IPR003133">
    <property type="entry name" value="T_Ag_DNA-bd"/>
</dbReference>
<dbReference type="InterPro" id="IPR027417">
    <property type="entry name" value="P-loop_NTPase"/>
</dbReference>
<dbReference type="GO" id="GO:0006260">
    <property type="term" value="P:DNA replication"/>
    <property type="evidence" value="ECO:0007669"/>
    <property type="project" value="UniProtKB-KW"/>
</dbReference>
<dbReference type="GO" id="GO:0039502">
    <property type="term" value="P:symbiont-mediated suppression of host type I interferon-mediated signaling pathway"/>
    <property type="evidence" value="ECO:0007669"/>
    <property type="project" value="UniProtKB-KW"/>
</dbReference>
<feature type="compositionally biased region" description="Polar residues" evidence="34">
    <location>
        <begin position="197"/>
        <end position="208"/>
    </location>
</feature>
<feature type="domain" description="SF3 helicase" evidence="35">
    <location>
        <begin position="477"/>
        <end position="637"/>
    </location>
</feature>
<dbReference type="InterPro" id="IPR036869">
    <property type="entry name" value="J_dom_sf"/>
</dbReference>
<keyword evidence="7" id="KW-1048">Host nucleus</keyword>
<dbReference type="GO" id="GO:0039576">
    <property type="term" value="P:symbiont-mediated suppression of host JAK-STAT cascade via inhibition of JAK1 activity"/>
    <property type="evidence" value="ECO:0007669"/>
    <property type="project" value="UniProtKB-KW"/>
</dbReference>
<keyword evidence="12" id="KW-0547">Nucleotide-binding</keyword>
<evidence type="ECO:0000256" key="33">
    <source>
        <dbReference type="PROSITE-ProRule" id="PRU00671"/>
    </source>
</evidence>
<evidence type="ECO:0000256" key="19">
    <source>
        <dbReference type="ARBA" id="ARBA00022842"/>
    </source>
</evidence>
<evidence type="ECO:0000256" key="30">
    <source>
        <dbReference type="ARBA" id="ARBA00045019"/>
    </source>
</evidence>
<comment type="subunit">
    <text evidence="27">Forms homohexamers in the presence of ATP. Interacts with host HDAC1. Interacts (via LXCXE domain) with host RB1; the interaction induces the aberrant dissociation of RB1-E2F1 complex thereby disrupting RB1's activity. Interacts (via LXCXE domain) with host pRB-related proteins RBL1 and RBL2. Interacts (via C-terminus) with host TOP1 and POLA1 allowing DNA replication. Interacts with host preinitiation complex components TBP, TFIIA and TFIID to regulate transcription initiation.</text>
</comment>
<dbReference type="Gene3D" id="1.10.10.510">
    <property type="entry name" value="Zinc finger, large T-antigen D1 domain"/>
    <property type="match status" value="1"/>
</dbReference>
<dbReference type="GO" id="GO:0043138">
    <property type="term" value="F:3'-5' DNA helicase activity"/>
    <property type="evidence" value="ECO:0007669"/>
    <property type="project" value="UniProtKB-EC"/>
</dbReference>
<dbReference type="InterPro" id="IPR001623">
    <property type="entry name" value="DnaJ_domain"/>
</dbReference>
<evidence type="ECO:0000256" key="16">
    <source>
        <dbReference type="ARBA" id="ARBA00022830"/>
    </source>
</evidence>